<feature type="binding site" evidence="2">
    <location>
        <position position="265"/>
    </location>
    <ligand>
        <name>Zn(2+)</name>
        <dbReference type="ChEBI" id="CHEBI:29105"/>
        <note>catalytic</note>
    </ligand>
</feature>
<dbReference type="PANTHER" id="PTHR34217:SF1">
    <property type="entry name" value="CARBOXYPEPTIDASE 1"/>
    <property type="match status" value="1"/>
</dbReference>
<dbReference type="AlphaFoldDB" id="A0A501X114"/>
<reference evidence="4 5" key="1">
    <citation type="submission" date="2019-06" db="EMBL/GenBank/DDBJ databases">
        <title>A novel bacterium of genus Amaricoccus, isolated from marine sediment.</title>
        <authorList>
            <person name="Huang H."/>
            <person name="Mo K."/>
            <person name="Hu Y."/>
        </authorList>
    </citation>
    <scope>NUCLEOTIDE SEQUENCE [LARGE SCALE GENOMIC DNA]</scope>
    <source>
        <strain evidence="4 5">HB172011</strain>
    </source>
</reference>
<name>A0A501X114_9RHOB</name>
<dbReference type="InterPro" id="IPR001333">
    <property type="entry name" value="Peptidase_M32_Taq"/>
</dbReference>
<dbReference type="SUPFAM" id="SSF55486">
    <property type="entry name" value="Metalloproteases ('zincins'), catalytic domain"/>
    <property type="match status" value="1"/>
</dbReference>
<dbReference type="RefSeq" id="WP_140452607.1">
    <property type="nucleotide sequence ID" value="NZ_VFRP01000002.1"/>
</dbReference>
<evidence type="ECO:0000256" key="1">
    <source>
        <dbReference type="PIRNR" id="PIRNR006615"/>
    </source>
</evidence>
<evidence type="ECO:0000313" key="5">
    <source>
        <dbReference type="Proteomes" id="UP000319255"/>
    </source>
</evidence>
<dbReference type="EC" id="3.4.17.19" evidence="1"/>
<evidence type="ECO:0000256" key="3">
    <source>
        <dbReference type="PIRSR" id="PIRSR006615-2"/>
    </source>
</evidence>
<dbReference type="Gene3D" id="1.10.1370.30">
    <property type="match status" value="1"/>
</dbReference>
<keyword evidence="1 2" id="KW-0479">Metal-binding</keyword>
<dbReference type="GO" id="GO:0004181">
    <property type="term" value="F:metallocarboxypeptidase activity"/>
    <property type="evidence" value="ECO:0007669"/>
    <property type="project" value="UniProtKB-UniRule"/>
</dbReference>
<dbReference type="EMBL" id="VFRP01000002">
    <property type="protein sequence ID" value="TPE52986.1"/>
    <property type="molecule type" value="Genomic_DNA"/>
</dbReference>
<proteinExistence type="inferred from homology"/>
<keyword evidence="2" id="KW-0862">Zinc</keyword>
<accession>A0A501X114</accession>
<dbReference type="Pfam" id="PF02074">
    <property type="entry name" value="Peptidase_M32"/>
    <property type="match status" value="1"/>
</dbReference>
<comment type="similarity">
    <text evidence="1">Belongs to the peptidase M32 family.</text>
</comment>
<comment type="caution">
    <text evidence="4">The sequence shown here is derived from an EMBL/GenBank/DDBJ whole genome shotgun (WGS) entry which is preliminary data.</text>
</comment>
<dbReference type="PRINTS" id="PR00998">
    <property type="entry name" value="CRBOXYPTASET"/>
</dbReference>
<comment type="catalytic activity">
    <reaction evidence="1">
        <text>Release of a C-terminal amino acid with broad specificity, except for -Pro.</text>
        <dbReference type="EC" id="3.4.17.19"/>
    </reaction>
</comment>
<evidence type="ECO:0000256" key="2">
    <source>
        <dbReference type="PIRSR" id="PIRSR006615-1"/>
    </source>
</evidence>
<keyword evidence="1" id="KW-0378">Hydrolase</keyword>
<feature type="binding site" evidence="2">
    <location>
        <position position="261"/>
    </location>
    <ligand>
        <name>Zn(2+)</name>
        <dbReference type="ChEBI" id="CHEBI:29105"/>
        <note>catalytic</note>
    </ligand>
</feature>
<protein>
    <recommendedName>
        <fullName evidence="1">Metal-dependent carboxypeptidase</fullName>
        <ecNumber evidence="1">3.4.17.19</ecNumber>
    </recommendedName>
</protein>
<dbReference type="GO" id="GO:0046872">
    <property type="term" value="F:metal ion binding"/>
    <property type="evidence" value="ECO:0007669"/>
    <property type="project" value="UniProtKB-KW"/>
</dbReference>
<dbReference type="PANTHER" id="PTHR34217">
    <property type="entry name" value="METAL-DEPENDENT CARBOXYPEPTIDASE"/>
    <property type="match status" value="1"/>
</dbReference>
<keyword evidence="1" id="KW-0645">Protease</keyword>
<keyword evidence="1" id="KW-0482">Metalloprotease</keyword>
<evidence type="ECO:0000313" key="4">
    <source>
        <dbReference type="EMBL" id="TPE52986.1"/>
    </source>
</evidence>
<gene>
    <name evidence="4" type="ORF">FJM51_02865</name>
</gene>
<feature type="binding site" evidence="2">
    <location>
        <position position="291"/>
    </location>
    <ligand>
        <name>Zn(2+)</name>
        <dbReference type="ChEBI" id="CHEBI:29105"/>
        <note>catalytic</note>
    </ligand>
</feature>
<organism evidence="4 5">
    <name type="scientific">Amaricoccus solimangrovi</name>
    <dbReference type="NCBI Taxonomy" id="2589815"/>
    <lineage>
        <taxon>Bacteria</taxon>
        <taxon>Pseudomonadati</taxon>
        <taxon>Pseudomonadota</taxon>
        <taxon>Alphaproteobacteria</taxon>
        <taxon>Rhodobacterales</taxon>
        <taxon>Paracoccaceae</taxon>
        <taxon>Amaricoccus</taxon>
    </lineage>
</organism>
<sequence>MNTATLYAEFADHLRGLGALDQVAGLLNWDQETQMPPKGSAQRAEQCAAVARAAHALATAPRLAELVGLLEGADLDPAQAVNVAEAGRISRRATRVPAELAAELARASALAQTVWQTARESNSFADFAPVLERVVSLKREQARCLVEGSETPYEALLAEYEPGMTEAELSGMFGRMRPKLTLLAERIAGSGWRMPRFTGAFARAGQLALSRRLCDVFGFDGQAGRLDLAVHPSSSGSGGDVRITTRVNEYDPRECAYATIHELGHAVYEQGLDPAQALLPVGMSASMAVHESQSRLFENQLGRGRAFCEWLCPAFGAQFGATGVDMPETFYAAVNLVEPGFIRTEADEVHYNLHIMLRYDLERELIAGTLDVADLEAAWNARFLADFGVEVPEPRLGALQDVHWSAGLFGYFPTYALGNVYAAELNVALRAALPGLDRMLASGDVWPVVEWLRANIHRKGRLLPPAKLIAEACGRAPSEAALLDYLGRKYGALYTL</sequence>
<dbReference type="CDD" id="cd06460">
    <property type="entry name" value="M32_Taq"/>
    <property type="match status" value="1"/>
</dbReference>
<dbReference type="PROSITE" id="PS52034">
    <property type="entry name" value="PEPTIDASE_M32"/>
    <property type="match status" value="1"/>
</dbReference>
<keyword evidence="1 4" id="KW-0121">Carboxypeptidase</keyword>
<dbReference type="GO" id="GO:0006508">
    <property type="term" value="P:proteolysis"/>
    <property type="evidence" value="ECO:0007669"/>
    <property type="project" value="UniProtKB-UniRule"/>
</dbReference>
<comment type="function">
    <text evidence="1">Broad specificity carboxypetidase that releases amino acids sequentially from the C-terminus, including neutral, aromatic, polar and basic residues.</text>
</comment>
<dbReference type="OrthoDB" id="9772308at2"/>
<dbReference type="Proteomes" id="UP000319255">
    <property type="component" value="Unassembled WGS sequence"/>
</dbReference>
<keyword evidence="5" id="KW-1185">Reference proteome</keyword>
<feature type="active site" description="Proton donor/acceptor" evidence="3">
    <location>
        <position position="262"/>
    </location>
</feature>
<dbReference type="PIRSF" id="PIRSF006615">
    <property type="entry name" value="Zn_crbxpep_Taq"/>
    <property type="match status" value="1"/>
</dbReference>
<comment type="cofactor">
    <cofactor evidence="2">
        <name>Zn(2+)</name>
        <dbReference type="ChEBI" id="CHEBI:29105"/>
    </cofactor>
    <text evidence="2">Binds 1 zinc ion per subunit.</text>
</comment>